<evidence type="ECO:0000313" key="4">
    <source>
        <dbReference type="Proteomes" id="UP001459277"/>
    </source>
</evidence>
<evidence type="ECO:0000259" key="2">
    <source>
        <dbReference type="Pfam" id="PF14392"/>
    </source>
</evidence>
<dbReference type="InterPro" id="IPR040256">
    <property type="entry name" value="At4g02000-like"/>
</dbReference>
<dbReference type="InterPro" id="IPR025836">
    <property type="entry name" value="Zn_knuckle_CX2CX4HX4C"/>
</dbReference>
<sequence>MEVADLVSRTQKCFCQDIRLKLPPNQDFAKLADLTLLAKLITTKSIGLNAVKEVTSKAWKPVFPMEVKRFSKEVFMFSFQHEADLHKAFTKRPWDNGGAWRKFIRIKVEVDISKPLIPGLFLPRPNREDIWVALKYEKMADVCYQCGIIGHDEKFCVQEGFMLRNSFGNMFKAAGPWIRAENDGVPEGSFKRITGPNVDDQSESSSPENTTLFLEADNGIEFVTQCQAVPTNFATDRDCPTPPQNTWLHATYPVPSNLGGNKKLGYGSNCSKSYLGQMAPVTA</sequence>
<dbReference type="Pfam" id="PF14392">
    <property type="entry name" value="zf-CCHC_4"/>
    <property type="match status" value="1"/>
</dbReference>
<protein>
    <recommendedName>
        <fullName evidence="5">CCHC-type domain-containing protein</fullName>
    </recommendedName>
</protein>
<reference evidence="3 4" key="1">
    <citation type="submission" date="2024-01" db="EMBL/GenBank/DDBJ databases">
        <title>A telomere-to-telomere, gap-free genome of sweet tea (Lithocarpus litseifolius).</title>
        <authorList>
            <person name="Zhou J."/>
        </authorList>
    </citation>
    <scope>NUCLEOTIDE SEQUENCE [LARGE SCALE GENOMIC DNA]</scope>
    <source>
        <strain evidence="3">Zhou-2022a</strain>
        <tissue evidence="3">Leaf</tissue>
    </source>
</reference>
<keyword evidence="4" id="KW-1185">Reference proteome</keyword>
<comment type="caution">
    <text evidence="3">The sequence shown here is derived from an EMBL/GenBank/DDBJ whole genome shotgun (WGS) entry which is preliminary data.</text>
</comment>
<dbReference type="PANTHER" id="PTHR31286:SF178">
    <property type="entry name" value="DUF4283 DOMAIN-CONTAINING PROTEIN"/>
    <property type="match status" value="1"/>
</dbReference>
<evidence type="ECO:0000313" key="3">
    <source>
        <dbReference type="EMBL" id="KAK9986793.1"/>
    </source>
</evidence>
<feature type="domain" description="Zinc knuckle CX2CX4HX4C" evidence="2">
    <location>
        <begin position="110"/>
        <end position="156"/>
    </location>
</feature>
<name>A0AAW2BN45_9ROSI</name>
<dbReference type="Pfam" id="PF14111">
    <property type="entry name" value="DUF4283"/>
    <property type="match status" value="1"/>
</dbReference>
<dbReference type="AlphaFoldDB" id="A0AAW2BN45"/>
<gene>
    <name evidence="3" type="ORF">SO802_031744</name>
</gene>
<dbReference type="Proteomes" id="UP001459277">
    <property type="component" value="Unassembled WGS sequence"/>
</dbReference>
<evidence type="ECO:0000259" key="1">
    <source>
        <dbReference type="Pfam" id="PF14111"/>
    </source>
</evidence>
<proteinExistence type="predicted"/>
<dbReference type="PANTHER" id="PTHR31286">
    <property type="entry name" value="GLYCINE-RICH CELL WALL STRUCTURAL PROTEIN 1.8-LIKE"/>
    <property type="match status" value="1"/>
</dbReference>
<organism evidence="3 4">
    <name type="scientific">Lithocarpus litseifolius</name>
    <dbReference type="NCBI Taxonomy" id="425828"/>
    <lineage>
        <taxon>Eukaryota</taxon>
        <taxon>Viridiplantae</taxon>
        <taxon>Streptophyta</taxon>
        <taxon>Embryophyta</taxon>
        <taxon>Tracheophyta</taxon>
        <taxon>Spermatophyta</taxon>
        <taxon>Magnoliopsida</taxon>
        <taxon>eudicotyledons</taxon>
        <taxon>Gunneridae</taxon>
        <taxon>Pentapetalae</taxon>
        <taxon>rosids</taxon>
        <taxon>fabids</taxon>
        <taxon>Fagales</taxon>
        <taxon>Fagaceae</taxon>
        <taxon>Lithocarpus</taxon>
    </lineage>
</organism>
<evidence type="ECO:0008006" key="5">
    <source>
        <dbReference type="Google" id="ProtNLM"/>
    </source>
</evidence>
<dbReference type="InterPro" id="IPR025558">
    <property type="entry name" value="DUF4283"/>
</dbReference>
<dbReference type="EMBL" id="JAZDWU010000011">
    <property type="protein sequence ID" value="KAK9986793.1"/>
    <property type="molecule type" value="Genomic_DNA"/>
</dbReference>
<accession>A0AAW2BN45</accession>
<feature type="domain" description="DUF4283" evidence="1">
    <location>
        <begin position="34"/>
        <end position="98"/>
    </location>
</feature>